<reference evidence="2 3" key="1">
    <citation type="submission" date="2015-09" db="EMBL/GenBank/DDBJ databases">
        <title>Draft genome of the parasitic nematode Teladorsagia circumcincta isolate WARC Sus (inbred).</title>
        <authorList>
            <person name="Mitreva M."/>
        </authorList>
    </citation>
    <scope>NUCLEOTIDE SEQUENCE [LARGE SCALE GENOMIC DNA]</scope>
    <source>
        <strain evidence="2 3">S</strain>
    </source>
</reference>
<feature type="domain" description="EB" evidence="1">
    <location>
        <begin position="49"/>
        <end position="100"/>
    </location>
</feature>
<dbReference type="Pfam" id="PF01683">
    <property type="entry name" value="EB"/>
    <property type="match status" value="2"/>
</dbReference>
<feature type="domain" description="EB" evidence="1">
    <location>
        <begin position="106"/>
        <end position="157"/>
    </location>
</feature>
<proteinExistence type="predicted"/>
<feature type="non-terminal residue" evidence="2">
    <location>
        <position position="170"/>
    </location>
</feature>
<organism evidence="2 3">
    <name type="scientific">Teladorsagia circumcincta</name>
    <name type="common">Brown stomach worm</name>
    <name type="synonym">Ostertagia circumcincta</name>
    <dbReference type="NCBI Taxonomy" id="45464"/>
    <lineage>
        <taxon>Eukaryota</taxon>
        <taxon>Metazoa</taxon>
        <taxon>Ecdysozoa</taxon>
        <taxon>Nematoda</taxon>
        <taxon>Chromadorea</taxon>
        <taxon>Rhabditida</taxon>
        <taxon>Rhabditina</taxon>
        <taxon>Rhabditomorpha</taxon>
        <taxon>Strongyloidea</taxon>
        <taxon>Trichostrongylidae</taxon>
        <taxon>Teladorsagia</taxon>
    </lineage>
</organism>
<accession>A0A2G9T6N3</accession>
<dbReference type="EMBL" id="KZ420942">
    <property type="protein sequence ID" value="PIO53040.1"/>
    <property type="molecule type" value="Genomic_DNA"/>
</dbReference>
<evidence type="ECO:0000313" key="2">
    <source>
        <dbReference type="EMBL" id="PIO53040.1"/>
    </source>
</evidence>
<keyword evidence="3" id="KW-1185">Reference proteome</keyword>
<feature type="non-terminal residue" evidence="2">
    <location>
        <position position="1"/>
    </location>
</feature>
<gene>
    <name evidence="2" type="ORF">TELCIR_25643</name>
</gene>
<name>A0A2G9T6N3_TELCI</name>
<dbReference type="InterPro" id="IPR006149">
    <property type="entry name" value="EB_dom"/>
</dbReference>
<dbReference type="OrthoDB" id="5874194at2759"/>
<dbReference type="PANTHER" id="PTHR46339:SF7">
    <property type="entry name" value="BPTI_KUNITZ INHIBITOR DOMAIN-CONTAINING PROTEIN"/>
    <property type="match status" value="1"/>
</dbReference>
<dbReference type="InterPro" id="IPR028150">
    <property type="entry name" value="Lustrin_cystein"/>
</dbReference>
<sequence>CPNDSVAFVGLSGEPERCVAGQSKCPVGFACQRSSGNHHICCATKQVECSSDEISVNGMCLPRSTPGQDCQQSEQCTGGSVCEAGSCLCPPLTKPMGGFCQAELKCGPEQVKHGNVCHNRVDLGKPCVTSEQCPDQGVCTDGICVCNERTVNLNGKCASPMARAKIVQSK</sequence>
<dbReference type="Proteomes" id="UP000230423">
    <property type="component" value="Unassembled WGS sequence"/>
</dbReference>
<protein>
    <submittedName>
        <fullName evidence="2">EB module</fullName>
    </submittedName>
</protein>
<dbReference type="AlphaFoldDB" id="A0A2G9T6N3"/>
<dbReference type="Pfam" id="PF14625">
    <property type="entry name" value="Lustrin_cystein"/>
    <property type="match status" value="1"/>
</dbReference>
<dbReference type="InterPro" id="IPR006150">
    <property type="entry name" value="Cys_repeat_1"/>
</dbReference>
<dbReference type="InterPro" id="IPR053014">
    <property type="entry name" value="Cuticle_assoc_divergent"/>
</dbReference>
<evidence type="ECO:0000313" key="3">
    <source>
        <dbReference type="Proteomes" id="UP000230423"/>
    </source>
</evidence>
<dbReference type="PANTHER" id="PTHR46339">
    <property type="entry name" value="PROTEIN CBG15282-RELATED"/>
    <property type="match status" value="1"/>
</dbReference>
<dbReference type="SMART" id="SM00289">
    <property type="entry name" value="WR1"/>
    <property type="match status" value="3"/>
</dbReference>
<evidence type="ECO:0000259" key="1">
    <source>
        <dbReference type="Pfam" id="PF01683"/>
    </source>
</evidence>